<evidence type="ECO:0000256" key="1">
    <source>
        <dbReference type="ARBA" id="ARBA00004049"/>
    </source>
</evidence>
<comment type="caution">
    <text evidence="9">The sequence shown here is derived from an EMBL/GenBank/DDBJ whole genome shotgun (WGS) entry which is preliminary data.</text>
</comment>
<evidence type="ECO:0000313" key="10">
    <source>
        <dbReference type="Proteomes" id="UP001324115"/>
    </source>
</evidence>
<proteinExistence type="predicted"/>
<keyword evidence="3" id="KW-0175">Coiled coil</keyword>
<evidence type="ECO:0000259" key="8">
    <source>
        <dbReference type="PROSITE" id="PS51519"/>
    </source>
</evidence>
<dbReference type="GO" id="GO:0003677">
    <property type="term" value="F:DNA binding"/>
    <property type="evidence" value="ECO:0007669"/>
    <property type="project" value="UniProtKB-KW"/>
</dbReference>
<keyword evidence="6" id="KW-0539">Nucleus</keyword>
<evidence type="ECO:0000256" key="7">
    <source>
        <dbReference type="SAM" id="MobiDB-lite"/>
    </source>
</evidence>
<comment type="function">
    <text evidence="1">Putative transcription factor.</text>
</comment>
<reference evidence="9 10" key="1">
    <citation type="journal article" date="2023" name="G3 (Bethesda)">
        <title>A haplotype-resolved chromosome-scale genome for Quercus rubra L. provides insights into the genetics of adaptive traits for red oak species.</title>
        <authorList>
            <person name="Kapoor B."/>
            <person name="Jenkins J."/>
            <person name="Schmutz J."/>
            <person name="Zhebentyayeva T."/>
            <person name="Kuelheim C."/>
            <person name="Coggeshall M."/>
            <person name="Heim C."/>
            <person name="Lasky J.R."/>
            <person name="Leites L."/>
            <person name="Islam-Faridi N."/>
            <person name="Romero-Severson J."/>
            <person name="DeLeo V.L."/>
            <person name="Lucas S.M."/>
            <person name="Lazic D."/>
            <person name="Gailing O."/>
            <person name="Carlson J."/>
            <person name="Staton M."/>
        </authorList>
    </citation>
    <scope>NUCLEOTIDE SEQUENCE [LARGE SCALE GENOMIC DNA]</scope>
    <source>
        <strain evidence="9">Pseudo-F2</strain>
    </source>
</reference>
<keyword evidence="2" id="KW-0805">Transcription regulation</keyword>
<feature type="compositionally biased region" description="Low complexity" evidence="7">
    <location>
        <begin position="123"/>
        <end position="142"/>
    </location>
</feature>
<dbReference type="InterPro" id="IPR003035">
    <property type="entry name" value="RWP-RK_dom"/>
</dbReference>
<feature type="domain" description="RWP-RK" evidence="8">
    <location>
        <begin position="147"/>
        <end position="228"/>
    </location>
</feature>
<keyword evidence="10" id="KW-1185">Reference proteome</keyword>
<dbReference type="AlphaFoldDB" id="A0AAN7EFY7"/>
<organism evidence="9 10">
    <name type="scientific">Quercus rubra</name>
    <name type="common">Northern red oak</name>
    <name type="synonym">Quercus borealis</name>
    <dbReference type="NCBI Taxonomy" id="3512"/>
    <lineage>
        <taxon>Eukaryota</taxon>
        <taxon>Viridiplantae</taxon>
        <taxon>Streptophyta</taxon>
        <taxon>Embryophyta</taxon>
        <taxon>Tracheophyta</taxon>
        <taxon>Spermatophyta</taxon>
        <taxon>Magnoliopsida</taxon>
        <taxon>eudicotyledons</taxon>
        <taxon>Gunneridae</taxon>
        <taxon>Pentapetalae</taxon>
        <taxon>rosids</taxon>
        <taxon>fabids</taxon>
        <taxon>Fagales</taxon>
        <taxon>Fagaceae</taxon>
        <taxon>Quercus</taxon>
    </lineage>
</organism>
<dbReference type="PROSITE" id="PS51519">
    <property type="entry name" value="RWP_RK"/>
    <property type="match status" value="1"/>
</dbReference>
<evidence type="ECO:0000256" key="3">
    <source>
        <dbReference type="ARBA" id="ARBA00023054"/>
    </source>
</evidence>
<dbReference type="Pfam" id="PF02042">
    <property type="entry name" value="RWP-RK"/>
    <property type="match status" value="1"/>
</dbReference>
<dbReference type="PANTHER" id="PTHR46373">
    <property type="entry name" value="PROTEIN RKD4"/>
    <property type="match status" value="1"/>
</dbReference>
<evidence type="ECO:0000256" key="4">
    <source>
        <dbReference type="ARBA" id="ARBA00023125"/>
    </source>
</evidence>
<dbReference type="PANTHER" id="PTHR46373:SF20">
    <property type="entry name" value="PROTEIN RKD1"/>
    <property type="match status" value="1"/>
</dbReference>
<evidence type="ECO:0000256" key="2">
    <source>
        <dbReference type="ARBA" id="ARBA00023015"/>
    </source>
</evidence>
<sequence length="266" mass="30481">MLDPAISTLDLASATKAQASTIPTRSDSQIFILWQLETHAVMDSSRNFELPALDSYFDELSDSFPLPYSYTKQLPFTEFQDFEDFPYDFFSMEQAQDFASHFDIDHVVLDQSPVNPTTEFAPSGSELSESSVISQSEYASSGKSEEEKGTSSRRKRTTLLELDEIQKHFDVPITKAAKEMNVGLTVLKKRCRELNIMRWPHRKIKSLNSLIKNVQDLGLKREADILEDQKRLLEILPDAELTEEIKRLRQACFKANYKKKRMAIQA</sequence>
<dbReference type="EMBL" id="JAXUIC010000009">
    <property type="protein sequence ID" value="KAK4571176.1"/>
    <property type="molecule type" value="Genomic_DNA"/>
</dbReference>
<protein>
    <recommendedName>
        <fullName evidence="8">RWP-RK domain-containing protein</fullName>
    </recommendedName>
</protein>
<dbReference type="InterPro" id="IPR044607">
    <property type="entry name" value="RKD-like"/>
</dbReference>
<accession>A0AAN7EFY7</accession>
<evidence type="ECO:0000256" key="5">
    <source>
        <dbReference type="ARBA" id="ARBA00023163"/>
    </source>
</evidence>
<keyword evidence="4" id="KW-0238">DNA-binding</keyword>
<dbReference type="GO" id="GO:0003700">
    <property type="term" value="F:DNA-binding transcription factor activity"/>
    <property type="evidence" value="ECO:0007669"/>
    <property type="project" value="InterPro"/>
</dbReference>
<feature type="region of interest" description="Disordered" evidence="7">
    <location>
        <begin position="115"/>
        <end position="155"/>
    </location>
</feature>
<keyword evidence="5" id="KW-0804">Transcription</keyword>
<evidence type="ECO:0000313" key="9">
    <source>
        <dbReference type="EMBL" id="KAK4571176.1"/>
    </source>
</evidence>
<evidence type="ECO:0000256" key="6">
    <source>
        <dbReference type="ARBA" id="ARBA00023242"/>
    </source>
</evidence>
<gene>
    <name evidence="9" type="ORF">RGQ29_029841</name>
</gene>
<name>A0AAN7EFY7_QUERU</name>
<dbReference type="Proteomes" id="UP001324115">
    <property type="component" value="Unassembled WGS sequence"/>
</dbReference>